<proteinExistence type="predicted"/>
<comment type="caution">
    <text evidence="2">The sequence shown here is derived from an EMBL/GenBank/DDBJ whole genome shotgun (WGS) entry which is preliminary data.</text>
</comment>
<reference evidence="2 3" key="1">
    <citation type="submission" date="2019-12" db="EMBL/GenBank/DDBJ databases">
        <authorList>
            <person name="Li M."/>
        </authorList>
    </citation>
    <scope>NUCLEOTIDE SEQUENCE [LARGE SCALE GENOMIC DNA]</scope>
    <source>
        <strain evidence="2 3">GBMRC 2046</strain>
    </source>
</reference>
<protein>
    <submittedName>
        <fullName evidence="2">Uncharacterized protein</fullName>
    </submittedName>
</protein>
<sequence>MQHLRLPALALAASLTATAAFASAAFASDWETVSDTAFTRVMETNSTMVALAVQCADEMKLEIYAANDGPIFHADTGETSEFQYQPGKVVALVDGEAFPLAAAGAEATTVLFSEGSEAQNYLAPISPPLAAALRSGGTLELRFDLLPDSAPDGSPHETFGRFSLDGAAEAMDSTGPYCR</sequence>
<feature type="signal peptide" evidence="1">
    <location>
        <begin position="1"/>
        <end position="19"/>
    </location>
</feature>
<evidence type="ECO:0000313" key="3">
    <source>
        <dbReference type="Proteomes" id="UP000433101"/>
    </source>
</evidence>
<keyword evidence="3" id="KW-1185">Reference proteome</keyword>
<evidence type="ECO:0000313" key="2">
    <source>
        <dbReference type="EMBL" id="MXN63403.1"/>
    </source>
</evidence>
<organism evidence="2 3">
    <name type="scientific">Stappia sediminis</name>
    <dbReference type="NCBI Taxonomy" id="2692190"/>
    <lineage>
        <taxon>Bacteria</taxon>
        <taxon>Pseudomonadati</taxon>
        <taxon>Pseudomonadota</taxon>
        <taxon>Alphaproteobacteria</taxon>
        <taxon>Hyphomicrobiales</taxon>
        <taxon>Stappiaceae</taxon>
        <taxon>Stappia</taxon>
    </lineage>
</organism>
<dbReference type="RefSeq" id="WP_160773661.1">
    <property type="nucleotide sequence ID" value="NZ_WUMV01000001.1"/>
</dbReference>
<dbReference type="Proteomes" id="UP000433101">
    <property type="component" value="Unassembled WGS sequence"/>
</dbReference>
<feature type="chain" id="PRO_5030797823" evidence="1">
    <location>
        <begin position="20"/>
        <end position="179"/>
    </location>
</feature>
<dbReference type="AlphaFoldDB" id="A0A7X3S5Q3"/>
<gene>
    <name evidence="2" type="ORF">GR183_00670</name>
</gene>
<accession>A0A7X3S5Q3</accession>
<keyword evidence="1" id="KW-0732">Signal</keyword>
<dbReference type="EMBL" id="WUMV01000001">
    <property type="protein sequence ID" value="MXN63403.1"/>
    <property type="molecule type" value="Genomic_DNA"/>
</dbReference>
<evidence type="ECO:0000256" key="1">
    <source>
        <dbReference type="SAM" id="SignalP"/>
    </source>
</evidence>
<name>A0A7X3S5Q3_9HYPH</name>